<dbReference type="PANTHER" id="PTHR43861:SF3">
    <property type="entry name" value="PUTATIVE (AFU_ORTHOLOGUE AFUA_2G14390)-RELATED"/>
    <property type="match status" value="1"/>
</dbReference>
<keyword evidence="1 3" id="KW-0808">Transferase</keyword>
<dbReference type="KEGG" id="rub:GBA63_00685"/>
<dbReference type="GO" id="GO:0008168">
    <property type="term" value="F:methyltransferase activity"/>
    <property type="evidence" value="ECO:0007669"/>
    <property type="project" value="UniProtKB-KW"/>
</dbReference>
<accession>A0A6G8Q4E6</accession>
<dbReference type="Pfam" id="PF13649">
    <property type="entry name" value="Methyltransf_25"/>
    <property type="match status" value="1"/>
</dbReference>
<proteinExistence type="predicted"/>
<dbReference type="GO" id="GO:0032259">
    <property type="term" value="P:methylation"/>
    <property type="evidence" value="ECO:0007669"/>
    <property type="project" value="UniProtKB-KW"/>
</dbReference>
<organism evidence="3 4">
    <name type="scientific">Rubrobacter tropicus</name>
    <dbReference type="NCBI Taxonomy" id="2653851"/>
    <lineage>
        <taxon>Bacteria</taxon>
        <taxon>Bacillati</taxon>
        <taxon>Actinomycetota</taxon>
        <taxon>Rubrobacteria</taxon>
        <taxon>Rubrobacterales</taxon>
        <taxon>Rubrobacteraceae</taxon>
        <taxon>Rubrobacter</taxon>
    </lineage>
</organism>
<name>A0A6G8Q4E6_9ACTN</name>
<dbReference type="Proteomes" id="UP000501452">
    <property type="component" value="Chromosome"/>
</dbReference>
<dbReference type="InterPro" id="IPR029063">
    <property type="entry name" value="SAM-dependent_MTases_sf"/>
</dbReference>
<dbReference type="Gene3D" id="3.40.50.150">
    <property type="entry name" value="Vaccinia Virus protein VP39"/>
    <property type="match status" value="1"/>
</dbReference>
<sequence length="237" mass="26587">MTVGALFDEAAGGYDEARRRLVPGLDELYGAVLGSIPFGVDRPIKVLDLGAGTGLLSAVVADRFPRARVTLVDLSVEMLRVARRRFAPETNRFEFRVMDFARKELPAGYDLVVSALSIHHLTDGDKRETFEKVHGSLVLGGCFVNLDQVRGETPEEEARYEEWWQRSAREAGATEEDLASAFRRMRADKNATLKDQLRWLEDAGFGDVRSRHDGNRFAVYAGRKKAEYSYNGKERDG</sequence>
<dbReference type="PANTHER" id="PTHR43861">
    <property type="entry name" value="TRANS-ACONITATE 2-METHYLTRANSFERASE-RELATED"/>
    <property type="match status" value="1"/>
</dbReference>
<dbReference type="AlphaFoldDB" id="A0A6G8Q4E6"/>
<dbReference type="CDD" id="cd02440">
    <property type="entry name" value="AdoMet_MTases"/>
    <property type="match status" value="1"/>
</dbReference>
<gene>
    <name evidence="3" type="ORF">GBA63_00685</name>
</gene>
<keyword evidence="3" id="KW-0489">Methyltransferase</keyword>
<evidence type="ECO:0000256" key="1">
    <source>
        <dbReference type="ARBA" id="ARBA00022679"/>
    </source>
</evidence>
<feature type="domain" description="Methyltransferase" evidence="2">
    <location>
        <begin position="46"/>
        <end position="141"/>
    </location>
</feature>
<dbReference type="InterPro" id="IPR041698">
    <property type="entry name" value="Methyltransf_25"/>
</dbReference>
<evidence type="ECO:0000313" key="4">
    <source>
        <dbReference type="Proteomes" id="UP000501452"/>
    </source>
</evidence>
<dbReference type="RefSeq" id="WP_166172534.1">
    <property type="nucleotide sequence ID" value="NZ_CP045119.1"/>
</dbReference>
<dbReference type="PROSITE" id="PS51683">
    <property type="entry name" value="SAM_OMT_II"/>
    <property type="match status" value="1"/>
</dbReference>
<dbReference type="InterPro" id="IPR016461">
    <property type="entry name" value="COMT-like"/>
</dbReference>
<protein>
    <submittedName>
        <fullName evidence="3">Methyltransferase domain-containing protein</fullName>
    </submittedName>
</protein>
<evidence type="ECO:0000313" key="3">
    <source>
        <dbReference type="EMBL" id="QIN81299.1"/>
    </source>
</evidence>
<dbReference type="SUPFAM" id="SSF53335">
    <property type="entry name" value="S-adenosyl-L-methionine-dependent methyltransferases"/>
    <property type="match status" value="1"/>
</dbReference>
<reference evidence="3 4" key="1">
    <citation type="submission" date="2019-10" db="EMBL/GenBank/DDBJ databases">
        <title>Rubrobacter sp nov SCSIO 52090 isolated from a deep-sea sediment in the South China Sea.</title>
        <authorList>
            <person name="Chen R.W."/>
        </authorList>
    </citation>
    <scope>NUCLEOTIDE SEQUENCE [LARGE SCALE GENOMIC DNA]</scope>
    <source>
        <strain evidence="3 4">SCSIO 52909</strain>
    </source>
</reference>
<keyword evidence="4" id="KW-1185">Reference proteome</keyword>
<dbReference type="EMBL" id="CP045119">
    <property type="protein sequence ID" value="QIN81299.1"/>
    <property type="molecule type" value="Genomic_DNA"/>
</dbReference>
<evidence type="ECO:0000259" key="2">
    <source>
        <dbReference type="Pfam" id="PF13649"/>
    </source>
</evidence>